<name>A0A1E3P865_WICAA</name>
<dbReference type="AlphaFoldDB" id="A0A1E3P865"/>
<dbReference type="GeneID" id="30201513"/>
<evidence type="ECO:0008006" key="4">
    <source>
        <dbReference type="Google" id="ProtNLM"/>
    </source>
</evidence>
<protein>
    <recommendedName>
        <fullName evidence="4">Adherence factor</fullName>
    </recommendedName>
</protein>
<evidence type="ECO:0000313" key="2">
    <source>
        <dbReference type="EMBL" id="ODQ61601.1"/>
    </source>
</evidence>
<reference evidence="2 3" key="1">
    <citation type="journal article" date="2016" name="Proc. Natl. Acad. Sci. U.S.A.">
        <title>Comparative genomics of biotechnologically important yeasts.</title>
        <authorList>
            <person name="Riley R."/>
            <person name="Haridas S."/>
            <person name="Wolfe K.H."/>
            <person name="Lopes M.R."/>
            <person name="Hittinger C.T."/>
            <person name="Goeker M."/>
            <person name="Salamov A.A."/>
            <person name="Wisecaver J.H."/>
            <person name="Long T.M."/>
            <person name="Calvey C.H."/>
            <person name="Aerts A.L."/>
            <person name="Barry K.W."/>
            <person name="Choi C."/>
            <person name="Clum A."/>
            <person name="Coughlan A.Y."/>
            <person name="Deshpande S."/>
            <person name="Douglass A.P."/>
            <person name="Hanson S.J."/>
            <person name="Klenk H.-P."/>
            <person name="LaButti K.M."/>
            <person name="Lapidus A."/>
            <person name="Lindquist E.A."/>
            <person name="Lipzen A.M."/>
            <person name="Meier-Kolthoff J.P."/>
            <person name="Ohm R.A."/>
            <person name="Otillar R.P."/>
            <person name="Pangilinan J.L."/>
            <person name="Peng Y."/>
            <person name="Rokas A."/>
            <person name="Rosa C.A."/>
            <person name="Scheuner C."/>
            <person name="Sibirny A.A."/>
            <person name="Slot J.C."/>
            <person name="Stielow J.B."/>
            <person name="Sun H."/>
            <person name="Kurtzman C.P."/>
            <person name="Blackwell M."/>
            <person name="Grigoriev I.V."/>
            <person name="Jeffries T.W."/>
        </authorList>
    </citation>
    <scope>NUCLEOTIDE SEQUENCE [LARGE SCALE GENOMIC DNA]</scope>
    <source>
        <strain evidence="3">ATCC 58044 / CBS 1984 / NCYC 433 / NRRL Y-366-8</strain>
    </source>
</reference>
<dbReference type="Proteomes" id="UP000094112">
    <property type="component" value="Unassembled WGS sequence"/>
</dbReference>
<dbReference type="RefSeq" id="XP_019040808.1">
    <property type="nucleotide sequence ID" value="XM_019184267.1"/>
</dbReference>
<feature type="compositionally biased region" description="Basic and acidic residues" evidence="1">
    <location>
        <begin position="226"/>
        <end position="235"/>
    </location>
</feature>
<dbReference type="OrthoDB" id="2350934at2759"/>
<proteinExistence type="predicted"/>
<organism evidence="2 3">
    <name type="scientific">Wickerhamomyces anomalus (strain ATCC 58044 / CBS 1984 / NCYC 433 / NRRL Y-366-8)</name>
    <name type="common">Yeast</name>
    <name type="synonym">Hansenula anomala</name>
    <dbReference type="NCBI Taxonomy" id="683960"/>
    <lineage>
        <taxon>Eukaryota</taxon>
        <taxon>Fungi</taxon>
        <taxon>Dikarya</taxon>
        <taxon>Ascomycota</taxon>
        <taxon>Saccharomycotina</taxon>
        <taxon>Saccharomycetes</taxon>
        <taxon>Phaffomycetales</taxon>
        <taxon>Wickerhamomycetaceae</taxon>
        <taxon>Wickerhamomyces</taxon>
    </lineage>
</organism>
<evidence type="ECO:0000313" key="3">
    <source>
        <dbReference type="Proteomes" id="UP000094112"/>
    </source>
</evidence>
<accession>A0A1E3P865</accession>
<feature type="region of interest" description="Disordered" evidence="1">
    <location>
        <begin position="223"/>
        <end position="244"/>
    </location>
</feature>
<dbReference type="STRING" id="683960.A0A1E3P865"/>
<evidence type="ECO:0000256" key="1">
    <source>
        <dbReference type="SAM" id="MobiDB-lite"/>
    </source>
</evidence>
<gene>
    <name evidence="2" type="ORF">WICANDRAFT_75809</name>
</gene>
<sequence>MSYEDTNNYTDPISQQEAQQFADKDILVERLIGTLKEVLPEPPLRNQPLQTEFAEATLKRSKRKSKFTREQDEMIVDLKSKGKSWIDIAQITGVGSFLAARNRYQVLIGQQGVGSSVWGTVDSQNLQNLVDEGELEKWRFIAREMYKLTGKSFTDAQCRELIRELFLEDPTEFGVNEESVSEYVNSKEPIPAHIQTHNEIPNPIHVQQHHIPDQNQTMLYHHQHQHHQDMHHDPNQNHGGYNGY</sequence>
<keyword evidence="3" id="KW-1185">Reference proteome</keyword>
<dbReference type="EMBL" id="KV454208">
    <property type="protein sequence ID" value="ODQ61601.1"/>
    <property type="molecule type" value="Genomic_DNA"/>
</dbReference>